<dbReference type="InterPro" id="IPR054517">
    <property type="entry name" value="SPEF2_D5"/>
</dbReference>
<dbReference type="PANTHER" id="PTHR14919">
    <property type="entry name" value="KPL2-RELATED"/>
    <property type="match status" value="1"/>
</dbReference>
<reference evidence="4" key="2">
    <citation type="submission" date="2021-08" db="EMBL/GenBank/DDBJ databases">
        <authorList>
            <person name="Eriksson T."/>
        </authorList>
    </citation>
    <scope>NUCLEOTIDE SEQUENCE</scope>
    <source>
        <strain evidence="4">Stoneville</strain>
        <tissue evidence="4">Whole head</tissue>
    </source>
</reference>
<accession>A0A8J6HXK4</accession>
<keyword evidence="5" id="KW-1185">Reference proteome</keyword>
<feature type="coiled-coil region" evidence="1">
    <location>
        <begin position="309"/>
        <end position="358"/>
    </location>
</feature>
<feature type="region of interest" description="Disordered" evidence="2">
    <location>
        <begin position="561"/>
        <end position="586"/>
    </location>
</feature>
<feature type="compositionally biased region" description="Basic and acidic residues" evidence="2">
    <location>
        <begin position="561"/>
        <end position="572"/>
    </location>
</feature>
<reference evidence="4" key="1">
    <citation type="journal article" date="2020" name="J Insects Food Feed">
        <title>The yellow mealworm (Tenebrio molitor) genome: a resource for the emerging insects as food and feed industry.</title>
        <authorList>
            <person name="Eriksson T."/>
            <person name="Andere A."/>
            <person name="Kelstrup H."/>
            <person name="Emery V."/>
            <person name="Picard C."/>
        </authorList>
    </citation>
    <scope>NUCLEOTIDE SEQUENCE</scope>
    <source>
        <strain evidence="4">Stoneville</strain>
        <tissue evidence="4">Whole head</tissue>
    </source>
</reference>
<keyword evidence="1" id="KW-0175">Coiled coil</keyword>
<sequence length="586" mass="70102">MLLPLIRKWLKKRLDIHLSIIPEYFFEATKDGSLLAQVLLYYHVITPAELQLVEETRDSAVAFENYNNHIREWLARIGMELTESDIHEITHTEGTAAASVFYEVYMKLENKQGSVHLAKTRQHHFKIQKVSEYEMEDVFIEANPLCEPLIKQWDVINWERDHLAAIMMKYLRSREEYDQYLQQKTLKELVSPAYHAKLEDTLVLLKAEKTDYTYDELIEQQKAALEMEQFQPNTDEARRIMKQIKKRNKQRAERTAFRLELQHELMAEVWKRIGETEEQEFDKVVCEKLLKQSKHEKEIAEKLFAIRQHKEEMIQNRKIQDEIDQKRRDEEFIRRLFEESLEERMKFHEERMALIEEHKRLYAEKMRLKALKHQKLCREIMDDIVDIALKTAEYKEMYGVEPDKYVKRNWATLFIKQQPIFDLVVPLQDLTQPPEDTTEELEEIFRREIKRQDILDEQDLYDYIHFSNIWMIEEGLEDFMTPMELGMNCLGYIVHKLLLKKYPLPIPQKPELSSEIEISACTNNMTDLSRLDFLQRLLDLRSVKVIQMEDATNFCIKARRVSEGSDTEKSEESEGTEEREERQEGK</sequence>
<dbReference type="EMBL" id="JABDTM020004492">
    <property type="protein sequence ID" value="KAH0822072.1"/>
    <property type="molecule type" value="Genomic_DNA"/>
</dbReference>
<comment type="caution">
    <text evidence="4">The sequence shown here is derived from an EMBL/GenBank/DDBJ whole genome shotgun (WGS) entry which is preliminary data.</text>
</comment>
<gene>
    <name evidence="4" type="ORF">GEV33_000718</name>
</gene>
<dbReference type="InterPro" id="IPR052634">
    <property type="entry name" value="Sperm_flagellar-bone_growth"/>
</dbReference>
<protein>
    <recommendedName>
        <fullName evidence="3">CPC1/SPEF2 domain-containing protein</fullName>
    </recommendedName>
</protein>
<feature type="domain" description="CPC1/SPEF2" evidence="3">
    <location>
        <begin position="289"/>
        <end position="419"/>
    </location>
</feature>
<dbReference type="Pfam" id="PF22946">
    <property type="entry name" value="SPEF2_D5"/>
    <property type="match status" value="1"/>
</dbReference>
<proteinExistence type="predicted"/>
<evidence type="ECO:0000256" key="2">
    <source>
        <dbReference type="SAM" id="MobiDB-lite"/>
    </source>
</evidence>
<evidence type="ECO:0000256" key="1">
    <source>
        <dbReference type="SAM" id="Coils"/>
    </source>
</evidence>
<dbReference type="InterPro" id="IPR036872">
    <property type="entry name" value="CH_dom_sf"/>
</dbReference>
<dbReference type="PANTHER" id="PTHR14919:SF0">
    <property type="entry name" value="SPERM FLAGELLAR PROTEIN 2"/>
    <property type="match status" value="1"/>
</dbReference>
<dbReference type="AlphaFoldDB" id="A0A8J6HXK4"/>
<organism evidence="4 5">
    <name type="scientific">Tenebrio molitor</name>
    <name type="common">Yellow mealworm beetle</name>
    <dbReference type="NCBI Taxonomy" id="7067"/>
    <lineage>
        <taxon>Eukaryota</taxon>
        <taxon>Metazoa</taxon>
        <taxon>Ecdysozoa</taxon>
        <taxon>Arthropoda</taxon>
        <taxon>Hexapoda</taxon>
        <taxon>Insecta</taxon>
        <taxon>Pterygota</taxon>
        <taxon>Neoptera</taxon>
        <taxon>Endopterygota</taxon>
        <taxon>Coleoptera</taxon>
        <taxon>Polyphaga</taxon>
        <taxon>Cucujiformia</taxon>
        <taxon>Tenebrionidae</taxon>
        <taxon>Tenebrio</taxon>
    </lineage>
</organism>
<name>A0A8J6HXK4_TENMO</name>
<dbReference type="Gene3D" id="1.10.418.10">
    <property type="entry name" value="Calponin-like domain"/>
    <property type="match status" value="1"/>
</dbReference>
<dbReference type="Proteomes" id="UP000719412">
    <property type="component" value="Unassembled WGS sequence"/>
</dbReference>
<evidence type="ECO:0000313" key="4">
    <source>
        <dbReference type="EMBL" id="KAH0822072.1"/>
    </source>
</evidence>
<evidence type="ECO:0000313" key="5">
    <source>
        <dbReference type="Proteomes" id="UP000719412"/>
    </source>
</evidence>
<evidence type="ECO:0000259" key="3">
    <source>
        <dbReference type="Pfam" id="PF22946"/>
    </source>
</evidence>